<comment type="subcellular location">
    <subcellularLocation>
        <location evidence="1">Cell membrane</location>
        <topology evidence="1">Single-pass membrane protein</topology>
    </subcellularLocation>
</comment>
<keyword evidence="3" id="KW-1003">Cell membrane</keyword>
<gene>
    <name evidence="10" type="ORF">UFOPK1591_01581</name>
</gene>
<dbReference type="NCBIfam" id="TIGR00739">
    <property type="entry name" value="yajC"/>
    <property type="match status" value="1"/>
</dbReference>
<dbReference type="GO" id="GO:0005886">
    <property type="term" value="C:plasma membrane"/>
    <property type="evidence" value="ECO:0007669"/>
    <property type="project" value="UniProtKB-SubCell"/>
</dbReference>
<evidence type="ECO:0000256" key="7">
    <source>
        <dbReference type="ARBA" id="ARBA00023010"/>
    </source>
</evidence>
<dbReference type="Pfam" id="PF02699">
    <property type="entry name" value="YajC"/>
    <property type="match status" value="1"/>
</dbReference>
<dbReference type="EMBL" id="CAEZTD010000196">
    <property type="protein sequence ID" value="CAB4576213.1"/>
    <property type="molecule type" value="Genomic_DNA"/>
</dbReference>
<keyword evidence="6 9" id="KW-1133">Transmembrane helix</keyword>
<evidence type="ECO:0000256" key="9">
    <source>
        <dbReference type="SAM" id="Phobius"/>
    </source>
</evidence>
<evidence type="ECO:0000256" key="5">
    <source>
        <dbReference type="ARBA" id="ARBA00022927"/>
    </source>
</evidence>
<dbReference type="SMART" id="SM01323">
    <property type="entry name" value="YajC"/>
    <property type="match status" value="1"/>
</dbReference>
<keyword evidence="8 9" id="KW-0472">Membrane</keyword>
<evidence type="ECO:0000256" key="6">
    <source>
        <dbReference type="ARBA" id="ARBA00022989"/>
    </source>
</evidence>
<evidence type="ECO:0000256" key="8">
    <source>
        <dbReference type="ARBA" id="ARBA00023136"/>
    </source>
</evidence>
<protein>
    <submittedName>
        <fullName evidence="10">Unannotated protein</fullName>
    </submittedName>
</protein>
<keyword evidence="4 9" id="KW-0812">Transmembrane</keyword>
<organism evidence="10">
    <name type="scientific">freshwater metagenome</name>
    <dbReference type="NCBI Taxonomy" id="449393"/>
    <lineage>
        <taxon>unclassified sequences</taxon>
        <taxon>metagenomes</taxon>
        <taxon>ecological metagenomes</taxon>
    </lineage>
</organism>
<evidence type="ECO:0000256" key="2">
    <source>
        <dbReference type="ARBA" id="ARBA00022448"/>
    </source>
</evidence>
<dbReference type="PANTHER" id="PTHR33909">
    <property type="entry name" value="SEC TRANSLOCON ACCESSORY COMPLEX SUBUNIT YAJC"/>
    <property type="match status" value="1"/>
</dbReference>
<evidence type="ECO:0000256" key="1">
    <source>
        <dbReference type="ARBA" id="ARBA00004162"/>
    </source>
</evidence>
<dbReference type="InterPro" id="IPR003849">
    <property type="entry name" value="Preprotein_translocase_YajC"/>
</dbReference>
<feature type="transmembrane region" description="Helical" evidence="9">
    <location>
        <begin position="6"/>
        <end position="25"/>
    </location>
</feature>
<name>A0A6J6ENS2_9ZZZZ</name>
<keyword evidence="7" id="KW-0811">Translocation</keyword>
<evidence type="ECO:0000256" key="3">
    <source>
        <dbReference type="ARBA" id="ARBA00022475"/>
    </source>
</evidence>
<proteinExistence type="predicted"/>
<accession>A0A6J6ENS2</accession>
<dbReference type="GO" id="GO:0015031">
    <property type="term" value="P:protein transport"/>
    <property type="evidence" value="ECO:0007669"/>
    <property type="project" value="UniProtKB-KW"/>
</dbReference>
<reference evidence="10" key="1">
    <citation type="submission" date="2020-05" db="EMBL/GenBank/DDBJ databases">
        <authorList>
            <person name="Chiriac C."/>
            <person name="Salcher M."/>
            <person name="Ghai R."/>
            <person name="Kavagutti S V."/>
        </authorList>
    </citation>
    <scope>NUCLEOTIDE SEQUENCE</scope>
</reference>
<keyword evidence="2" id="KW-0813">Transport</keyword>
<dbReference type="PANTHER" id="PTHR33909:SF1">
    <property type="entry name" value="SEC TRANSLOCON ACCESSORY COMPLEX SUBUNIT YAJC"/>
    <property type="match status" value="1"/>
</dbReference>
<dbReference type="AlphaFoldDB" id="A0A6J6ENS2"/>
<keyword evidence="5" id="KW-0653">Protein transport</keyword>
<evidence type="ECO:0000313" key="10">
    <source>
        <dbReference type="EMBL" id="CAB4576213.1"/>
    </source>
</evidence>
<sequence>MNLAGFDFTTLLMVAVLGVLVIFMIRNGRKRQKDALDLQKRVVPGVEVMTSFGVYATVKSVDDESNKVVLEIAPKSTMTVARQAVVRVVDAPEMPAAGASETKKAN</sequence>
<evidence type="ECO:0000256" key="4">
    <source>
        <dbReference type="ARBA" id="ARBA00022692"/>
    </source>
</evidence>